<dbReference type="SUPFAM" id="SSF47413">
    <property type="entry name" value="lambda repressor-like DNA-binding domains"/>
    <property type="match status" value="1"/>
</dbReference>
<evidence type="ECO:0000313" key="3">
    <source>
        <dbReference type="EMBL" id="GGU93961.1"/>
    </source>
</evidence>
<protein>
    <submittedName>
        <fullName evidence="3">Transcriptional regulator</fullName>
    </submittedName>
</protein>
<dbReference type="InterPro" id="IPR001387">
    <property type="entry name" value="Cro/C1-type_HTH"/>
</dbReference>
<organism evidence="3 4">
    <name type="scientific">Streptomyces albospinus</name>
    <dbReference type="NCBI Taxonomy" id="285515"/>
    <lineage>
        <taxon>Bacteria</taxon>
        <taxon>Bacillati</taxon>
        <taxon>Actinomycetota</taxon>
        <taxon>Actinomycetes</taxon>
        <taxon>Kitasatosporales</taxon>
        <taxon>Streptomycetaceae</taxon>
        <taxon>Streptomyces</taxon>
    </lineage>
</organism>
<dbReference type="Proteomes" id="UP000654471">
    <property type="component" value="Unassembled WGS sequence"/>
</dbReference>
<dbReference type="PANTHER" id="PTHR46797:SF1">
    <property type="entry name" value="METHYLPHOSPHONATE SYNTHASE"/>
    <property type="match status" value="1"/>
</dbReference>
<proteinExistence type="predicted"/>
<sequence>MQVIERLGREVRRRRQAAGLTVQGLADSAGLSRRMLTQIEQGTANPSLVTIDKIARALGVDFAALTAPPATEPLHVSQAVEVWSSPAGSRALLHVASARRGGPELWEWTLQPGDRYQAQPDPPGSEELILVSTGTLLLETEERLAALSAGASARLASDRPYAYAAPEAGEPTTFVRVVEAGDSRTR</sequence>
<dbReference type="InterPro" id="IPR011051">
    <property type="entry name" value="RmlC_Cupin_sf"/>
</dbReference>
<keyword evidence="1" id="KW-0238">DNA-binding</keyword>
<dbReference type="InterPro" id="IPR010982">
    <property type="entry name" value="Lambda_DNA-bd_dom_sf"/>
</dbReference>
<keyword evidence="4" id="KW-1185">Reference proteome</keyword>
<dbReference type="PROSITE" id="PS50943">
    <property type="entry name" value="HTH_CROC1"/>
    <property type="match status" value="1"/>
</dbReference>
<dbReference type="Pfam" id="PF01381">
    <property type="entry name" value="HTH_3"/>
    <property type="match status" value="1"/>
</dbReference>
<dbReference type="CDD" id="cd00093">
    <property type="entry name" value="HTH_XRE"/>
    <property type="match status" value="1"/>
</dbReference>
<accession>A0ABQ2VMK8</accession>
<gene>
    <name evidence="3" type="ORF">GCM10010211_71220</name>
</gene>
<evidence type="ECO:0000313" key="4">
    <source>
        <dbReference type="Proteomes" id="UP000654471"/>
    </source>
</evidence>
<dbReference type="SUPFAM" id="SSF51182">
    <property type="entry name" value="RmlC-like cupins"/>
    <property type="match status" value="1"/>
</dbReference>
<evidence type="ECO:0000256" key="1">
    <source>
        <dbReference type="ARBA" id="ARBA00023125"/>
    </source>
</evidence>
<dbReference type="PANTHER" id="PTHR46797">
    <property type="entry name" value="HTH-TYPE TRANSCRIPTIONAL REGULATOR"/>
    <property type="match status" value="1"/>
</dbReference>
<dbReference type="InterPro" id="IPR050807">
    <property type="entry name" value="TransReg_Diox_bact_type"/>
</dbReference>
<dbReference type="SMART" id="SM00530">
    <property type="entry name" value="HTH_XRE"/>
    <property type="match status" value="1"/>
</dbReference>
<dbReference type="InterPro" id="IPR014710">
    <property type="entry name" value="RmlC-like_jellyroll"/>
</dbReference>
<name>A0ABQ2VMK8_9ACTN</name>
<feature type="domain" description="HTH cro/C1-type" evidence="2">
    <location>
        <begin position="11"/>
        <end position="65"/>
    </location>
</feature>
<reference evidence="4" key="1">
    <citation type="journal article" date="2019" name="Int. J. Syst. Evol. Microbiol.">
        <title>The Global Catalogue of Microorganisms (GCM) 10K type strain sequencing project: providing services to taxonomists for standard genome sequencing and annotation.</title>
        <authorList>
            <consortium name="The Broad Institute Genomics Platform"/>
            <consortium name="The Broad Institute Genome Sequencing Center for Infectious Disease"/>
            <person name="Wu L."/>
            <person name="Ma J."/>
        </authorList>
    </citation>
    <scope>NUCLEOTIDE SEQUENCE [LARGE SCALE GENOMIC DNA]</scope>
    <source>
        <strain evidence="4">JCM 3399</strain>
    </source>
</reference>
<comment type="caution">
    <text evidence="3">The sequence shown here is derived from an EMBL/GenBank/DDBJ whole genome shotgun (WGS) entry which is preliminary data.</text>
</comment>
<dbReference type="EMBL" id="BMRP01000044">
    <property type="protein sequence ID" value="GGU93961.1"/>
    <property type="molecule type" value="Genomic_DNA"/>
</dbReference>
<dbReference type="Gene3D" id="2.60.120.10">
    <property type="entry name" value="Jelly Rolls"/>
    <property type="match status" value="1"/>
</dbReference>
<dbReference type="Gene3D" id="1.10.260.40">
    <property type="entry name" value="lambda repressor-like DNA-binding domains"/>
    <property type="match status" value="1"/>
</dbReference>
<evidence type="ECO:0000259" key="2">
    <source>
        <dbReference type="PROSITE" id="PS50943"/>
    </source>
</evidence>